<keyword evidence="5" id="KW-1185">Reference proteome</keyword>
<reference evidence="5" key="1">
    <citation type="journal article" date="2017" name="Cell">
        <title>Insights into land plant evolution garnered from the Marchantia polymorpha genome.</title>
        <authorList>
            <person name="Bowman J.L."/>
            <person name="Kohchi T."/>
            <person name="Yamato K.T."/>
            <person name="Jenkins J."/>
            <person name="Shu S."/>
            <person name="Ishizaki K."/>
            <person name="Yamaoka S."/>
            <person name="Nishihama R."/>
            <person name="Nakamura Y."/>
            <person name="Berger F."/>
            <person name="Adam C."/>
            <person name="Aki S.S."/>
            <person name="Althoff F."/>
            <person name="Araki T."/>
            <person name="Arteaga-Vazquez M.A."/>
            <person name="Balasubrmanian S."/>
            <person name="Barry K."/>
            <person name="Bauer D."/>
            <person name="Boehm C.R."/>
            <person name="Briginshaw L."/>
            <person name="Caballero-Perez J."/>
            <person name="Catarino B."/>
            <person name="Chen F."/>
            <person name="Chiyoda S."/>
            <person name="Chovatia M."/>
            <person name="Davies K.M."/>
            <person name="Delmans M."/>
            <person name="Demura T."/>
            <person name="Dierschke T."/>
            <person name="Dolan L."/>
            <person name="Dorantes-Acosta A.E."/>
            <person name="Eklund D.M."/>
            <person name="Florent S.N."/>
            <person name="Flores-Sandoval E."/>
            <person name="Fujiyama A."/>
            <person name="Fukuzawa H."/>
            <person name="Galik B."/>
            <person name="Grimanelli D."/>
            <person name="Grimwood J."/>
            <person name="Grossniklaus U."/>
            <person name="Hamada T."/>
            <person name="Haseloff J."/>
            <person name="Hetherington A.J."/>
            <person name="Higo A."/>
            <person name="Hirakawa Y."/>
            <person name="Hundley H.N."/>
            <person name="Ikeda Y."/>
            <person name="Inoue K."/>
            <person name="Inoue S.I."/>
            <person name="Ishida S."/>
            <person name="Jia Q."/>
            <person name="Kakita M."/>
            <person name="Kanazawa T."/>
            <person name="Kawai Y."/>
            <person name="Kawashima T."/>
            <person name="Kennedy M."/>
            <person name="Kinose K."/>
            <person name="Kinoshita T."/>
            <person name="Kohara Y."/>
            <person name="Koide E."/>
            <person name="Komatsu K."/>
            <person name="Kopischke S."/>
            <person name="Kubo M."/>
            <person name="Kyozuka J."/>
            <person name="Lagercrantz U."/>
            <person name="Lin S.S."/>
            <person name="Lindquist E."/>
            <person name="Lipzen A.M."/>
            <person name="Lu C.W."/>
            <person name="De Luna E."/>
            <person name="Martienssen R.A."/>
            <person name="Minamino N."/>
            <person name="Mizutani M."/>
            <person name="Mizutani M."/>
            <person name="Mochizuki N."/>
            <person name="Monte I."/>
            <person name="Mosher R."/>
            <person name="Nagasaki H."/>
            <person name="Nakagami H."/>
            <person name="Naramoto S."/>
            <person name="Nishitani K."/>
            <person name="Ohtani M."/>
            <person name="Okamoto T."/>
            <person name="Okumura M."/>
            <person name="Phillips J."/>
            <person name="Pollak B."/>
            <person name="Reinders A."/>
            <person name="Rovekamp M."/>
            <person name="Sano R."/>
            <person name="Sawa S."/>
            <person name="Schmid M.W."/>
            <person name="Shirakawa M."/>
            <person name="Solano R."/>
            <person name="Spunde A."/>
            <person name="Suetsugu N."/>
            <person name="Sugano S."/>
            <person name="Sugiyama A."/>
            <person name="Sun R."/>
            <person name="Suzuki Y."/>
            <person name="Takenaka M."/>
            <person name="Takezawa D."/>
            <person name="Tomogane H."/>
            <person name="Tsuzuki M."/>
            <person name="Ueda T."/>
            <person name="Umeda M."/>
            <person name="Ward J.M."/>
            <person name="Watanabe Y."/>
            <person name="Yazaki K."/>
            <person name="Yokoyama R."/>
            <person name="Yoshitake Y."/>
            <person name="Yotsui I."/>
            <person name="Zachgo S."/>
            <person name="Schmutz J."/>
        </authorList>
    </citation>
    <scope>NUCLEOTIDE SEQUENCE [LARGE SCALE GENOMIC DNA]</scope>
    <source>
        <strain evidence="5">Tak-1</strain>
    </source>
</reference>
<accession>A0A2R6XRM6</accession>
<dbReference type="PANTHER" id="PTHR15852:SF16">
    <property type="entry name" value="PROTEIN DISULFIDE ISOMERASE PTAC5, CHLOROPLASTIC"/>
    <property type="match status" value="1"/>
</dbReference>
<dbReference type="Gene3D" id="1.10.101.10">
    <property type="entry name" value="PGBD-like superfamily/PGBD"/>
    <property type="match status" value="1"/>
</dbReference>
<proteinExistence type="predicted"/>
<name>A0A2R6XRM6_MARPO</name>
<dbReference type="Proteomes" id="UP000244005">
    <property type="component" value="Unassembled WGS sequence"/>
</dbReference>
<feature type="region of interest" description="Disordered" evidence="2">
    <location>
        <begin position="219"/>
        <end position="271"/>
    </location>
</feature>
<dbReference type="InterPro" id="IPR036365">
    <property type="entry name" value="PGBD-like_sf"/>
</dbReference>
<dbReference type="Pfam" id="PF01471">
    <property type="entry name" value="PG_binding_1"/>
    <property type="match status" value="1"/>
</dbReference>
<evidence type="ECO:0000313" key="5">
    <source>
        <dbReference type="Proteomes" id="UP000244005"/>
    </source>
</evidence>
<dbReference type="Gramene" id="Mp3g16290.1">
    <property type="protein sequence ID" value="Mp3g16290.1.cds"/>
    <property type="gene ID" value="Mp3g16290"/>
</dbReference>
<feature type="coiled-coil region" evidence="1">
    <location>
        <begin position="99"/>
        <end position="140"/>
    </location>
</feature>
<dbReference type="InterPro" id="IPR036410">
    <property type="entry name" value="HSP_DnaJ_Cys-rich_dom_sf"/>
</dbReference>
<feature type="domain" description="Peptidoglycan binding-like" evidence="3">
    <location>
        <begin position="270"/>
        <end position="327"/>
    </location>
</feature>
<gene>
    <name evidence="4" type="ORF">MARPO_0004s0042</name>
</gene>
<evidence type="ECO:0000256" key="2">
    <source>
        <dbReference type="SAM" id="MobiDB-lite"/>
    </source>
</evidence>
<organism evidence="4 5">
    <name type="scientific">Marchantia polymorpha</name>
    <name type="common">Common liverwort</name>
    <name type="synonym">Marchantia aquatica</name>
    <dbReference type="NCBI Taxonomy" id="3197"/>
    <lineage>
        <taxon>Eukaryota</taxon>
        <taxon>Viridiplantae</taxon>
        <taxon>Streptophyta</taxon>
        <taxon>Embryophyta</taxon>
        <taxon>Marchantiophyta</taxon>
        <taxon>Marchantiopsida</taxon>
        <taxon>Marchantiidae</taxon>
        <taxon>Marchantiales</taxon>
        <taxon>Marchantiaceae</taxon>
        <taxon>Marchantia</taxon>
    </lineage>
</organism>
<dbReference type="InterPro" id="IPR036366">
    <property type="entry name" value="PGBDSf"/>
</dbReference>
<dbReference type="PANTHER" id="PTHR15852">
    <property type="entry name" value="PLASTID TRANSCRIPTIONALLY ACTIVE PROTEIN"/>
    <property type="match status" value="1"/>
</dbReference>
<dbReference type="EMBL" id="KZ772676">
    <property type="protein sequence ID" value="PTQ48754.1"/>
    <property type="molecule type" value="Genomic_DNA"/>
</dbReference>
<dbReference type="SUPFAM" id="SSF47090">
    <property type="entry name" value="PGBD-like"/>
    <property type="match status" value="1"/>
</dbReference>
<dbReference type="OrthoDB" id="1001489at2759"/>
<dbReference type="InterPro" id="IPR002477">
    <property type="entry name" value="Peptidoglycan-bd-like"/>
</dbReference>
<sequence>MMAMSMTVGACPCQWELSESRHSRISAFSSGFRASSVELVSKVERFACLRSRDPPRGGGRSGHIALRIRADLNWEKEEARWVREEQRWLREEQRWMREEARWVQEKQELLQESEILKNQVAVLKLQLEELRSQVRQDEVTDASLRNLVTGMKTLLQALSAPVSDDALTLGESETRTVKQIPRIASSVEAEAEVRSPAESNPLAFVVPSELIAVVTTKDVPTKSNGASNSATPVASRPQPSAPTSQTAKGSGAASTPPTKKARTLKSGMDGDDVKELQEALAELGFYSGEEDIEYSMFSDGTESAVKTYQASIGVPEDGLVNAKLLATILGVEAEETEKTEKSVSPPMGKDVTPPKKKSPVVAKSPPQKEEPASRSSREIDRYERTNAEDTHGSQRRVYLLGENRWEEPGRLTIKAQQSQNGSGMKLVIENCFSCRGLGTMLCTDCEGTGDLNVEEQFLEWIDGEEPRCPYCEGVGAVPCDLCDGKGLQAIKK</sequence>
<keyword evidence="1" id="KW-0175">Coiled coil</keyword>
<feature type="compositionally biased region" description="Polar residues" evidence="2">
    <location>
        <begin position="221"/>
        <end position="257"/>
    </location>
</feature>
<evidence type="ECO:0000256" key="1">
    <source>
        <dbReference type="SAM" id="Coils"/>
    </source>
</evidence>
<dbReference type="SUPFAM" id="SSF57938">
    <property type="entry name" value="DnaJ/Hsp40 cysteine-rich domain"/>
    <property type="match status" value="1"/>
</dbReference>
<feature type="region of interest" description="Disordered" evidence="2">
    <location>
        <begin position="334"/>
        <end position="396"/>
    </location>
</feature>
<evidence type="ECO:0000313" key="4">
    <source>
        <dbReference type="EMBL" id="PTQ48754.1"/>
    </source>
</evidence>
<protein>
    <recommendedName>
        <fullName evidence="3">Peptidoglycan binding-like domain-containing protein</fullName>
    </recommendedName>
</protein>
<dbReference type="OMA" id="RWIREES"/>
<evidence type="ECO:0000259" key="3">
    <source>
        <dbReference type="Pfam" id="PF01471"/>
    </source>
</evidence>
<dbReference type="AlphaFoldDB" id="A0A2R6XRM6"/>
<feature type="compositionally biased region" description="Basic and acidic residues" evidence="2">
    <location>
        <begin position="366"/>
        <end position="392"/>
    </location>
</feature>